<dbReference type="RefSeq" id="XP_007803076.1">
    <property type="nucleotide sequence ID" value="XM_007804885.1"/>
</dbReference>
<accession>U1HQA6</accession>
<dbReference type="eggNOG" id="KOG2410">
    <property type="taxonomic scope" value="Eukaryota"/>
</dbReference>
<dbReference type="EMBL" id="KE721227">
    <property type="protein sequence ID" value="ERF71254.1"/>
    <property type="molecule type" value="Genomic_DNA"/>
</dbReference>
<evidence type="ECO:0000256" key="1">
    <source>
        <dbReference type="SAM" id="MobiDB-lite"/>
    </source>
</evidence>
<dbReference type="OrthoDB" id="2015213at2759"/>
<organism evidence="2 3">
    <name type="scientific">Endocarpon pusillum (strain Z07020 / HMAS-L-300199)</name>
    <name type="common">Lichen-forming fungus</name>
    <dbReference type="NCBI Taxonomy" id="1263415"/>
    <lineage>
        <taxon>Eukaryota</taxon>
        <taxon>Fungi</taxon>
        <taxon>Dikarya</taxon>
        <taxon>Ascomycota</taxon>
        <taxon>Pezizomycotina</taxon>
        <taxon>Eurotiomycetes</taxon>
        <taxon>Chaetothyriomycetidae</taxon>
        <taxon>Verrucariales</taxon>
        <taxon>Verrucariaceae</taxon>
        <taxon>Endocarpon</taxon>
    </lineage>
</organism>
<protein>
    <recommendedName>
        <fullName evidence="4">Gamma-glutamyltranspeptidase</fullName>
    </recommendedName>
</protein>
<dbReference type="AlphaFoldDB" id="U1HQA6"/>
<dbReference type="GeneID" id="19240259"/>
<reference evidence="3" key="1">
    <citation type="journal article" date="2014" name="BMC Genomics">
        <title>Genome characteristics reveal the impact of lichenization on lichen-forming fungus Endocarpon pusillum Hedwig (Verrucariales, Ascomycota).</title>
        <authorList>
            <person name="Wang Y.-Y."/>
            <person name="Liu B."/>
            <person name="Zhang X.-Y."/>
            <person name="Zhou Q.-M."/>
            <person name="Zhang T."/>
            <person name="Li H."/>
            <person name="Yu Y.-F."/>
            <person name="Zhang X.-L."/>
            <person name="Hao X.-Y."/>
            <person name="Wang M."/>
            <person name="Wang L."/>
            <person name="Wei J.-C."/>
        </authorList>
    </citation>
    <scope>NUCLEOTIDE SEQUENCE [LARGE SCALE GENOMIC DNA]</scope>
    <source>
        <strain evidence="3">Z07020 / HMAS-L-300199</strain>
    </source>
</reference>
<dbReference type="Gene3D" id="3.60.20.40">
    <property type="match status" value="1"/>
</dbReference>
<evidence type="ECO:0000313" key="3">
    <source>
        <dbReference type="Proteomes" id="UP000019373"/>
    </source>
</evidence>
<dbReference type="OMA" id="EGNMVSY"/>
<dbReference type="InterPro" id="IPR043138">
    <property type="entry name" value="GGT_lsub"/>
</dbReference>
<feature type="compositionally biased region" description="Polar residues" evidence="1">
    <location>
        <begin position="650"/>
        <end position="669"/>
    </location>
</feature>
<evidence type="ECO:0008006" key="4">
    <source>
        <dbReference type="Google" id="ProtNLM"/>
    </source>
</evidence>
<feature type="compositionally biased region" description="Polar residues" evidence="1">
    <location>
        <begin position="691"/>
        <end position="711"/>
    </location>
</feature>
<dbReference type="PANTHER" id="PTHR43881">
    <property type="entry name" value="GAMMA-GLUTAMYLTRANSPEPTIDASE (AFU_ORTHOLOGUE AFUA_4G13580)"/>
    <property type="match status" value="1"/>
</dbReference>
<dbReference type="SUPFAM" id="SSF56235">
    <property type="entry name" value="N-terminal nucleophile aminohydrolases (Ntn hydrolases)"/>
    <property type="match status" value="1"/>
</dbReference>
<dbReference type="Pfam" id="PF01019">
    <property type="entry name" value="G_glu_transpept"/>
    <property type="match status" value="1"/>
</dbReference>
<name>U1HQA6_ENDPU</name>
<evidence type="ECO:0000313" key="2">
    <source>
        <dbReference type="EMBL" id="ERF71254.1"/>
    </source>
</evidence>
<dbReference type="InterPro" id="IPR043137">
    <property type="entry name" value="GGT_ssub_C"/>
</dbReference>
<keyword evidence="3" id="KW-1185">Reference proteome</keyword>
<gene>
    <name evidence="2" type="ORF">EPUS_05306</name>
</gene>
<feature type="region of interest" description="Disordered" evidence="1">
    <location>
        <begin position="648"/>
        <end position="711"/>
    </location>
</feature>
<sequence length="792" mass="86359">MVACTQPLAAEAGHRILRQGGNAADAAVAVAAALNVTEPASTGIGGDIFCLFYDAKTKRIHALNGSGRSTAKIDLPTLHKELGVKHGQKGSMHYLSPHTVTVPGAAAGWVDTVQKFGSKKVSLEQILTPAIELGEDGFPVSELCARLWSESEDILRNASPNFRELLKRDPKAEHFARAPKVGEVMRNPTLAKTFRTLAAEGKKGFYTGRIAQAITDVVQLCGGYLDVDDLKHHMDVGPHHADPMSIKLTGHGIGKPTTKNDGADAELELWEHPPNGQGIVALMALGILQELEKSRAIPSFSTSNHNSTTYLHAVIEALRIAFADAGWWVTDPHPEHNPNLKKPTDLISEHYLAERAKLFSPTKCSDPVHGEPSPAQNSCDTVYFSVTDAEGNGISFINSIYSSFGSGIIPEGCGFTLQNRGANFQLGPADHPNIYAPRKRPYHTIIPALVTKGGAENRQLHYVYGVMGGFMQPQGHVQVLMNMEVFGMDPQQALDAPRVCIGAGMLKDADVFDRTVYLEEGITQDTVAGLEKLGHKVKVLNRFNAVFGRGQIIKCRKDEDLGRYVEMLEQQQAQLVAGLQELYRRTQNGQGWEGPPLKESSNGTPLTHDILERLGALRSRRHNVDAEHFEEDFNSLQQRLLANGAGLLQRTPSDSSSDACLSPTFSQGSRKPPTRDPLSFSKLPPTPPTYSPFSQHASPTLSVDSPNENHSPSLQRVVDEGLQQHQAWASSNMVIDTTDAVNQFGSSIDFAAMPSLSHTSAIPNGTIAPCLSMRDWNRDIDFHRYFTAAMMY</sequence>
<dbReference type="InterPro" id="IPR052896">
    <property type="entry name" value="GGT-like_enzyme"/>
</dbReference>
<dbReference type="PANTHER" id="PTHR43881:SF1">
    <property type="entry name" value="GAMMA-GLUTAMYLTRANSPEPTIDASE (AFU_ORTHOLOGUE AFUA_4G13580)"/>
    <property type="match status" value="1"/>
</dbReference>
<proteinExistence type="predicted"/>
<dbReference type="HOGENOM" id="CLU_014813_3_1_1"/>
<dbReference type="Proteomes" id="UP000019373">
    <property type="component" value="Unassembled WGS sequence"/>
</dbReference>
<dbReference type="PRINTS" id="PR01210">
    <property type="entry name" value="GGTRANSPTASE"/>
</dbReference>
<dbReference type="InterPro" id="IPR029055">
    <property type="entry name" value="Ntn_hydrolases_N"/>
</dbReference>
<feature type="region of interest" description="Disordered" evidence="1">
    <location>
        <begin position="587"/>
        <end position="606"/>
    </location>
</feature>
<dbReference type="Gene3D" id="1.10.246.130">
    <property type="match status" value="1"/>
</dbReference>